<reference evidence="2" key="1">
    <citation type="submission" date="2019-10" db="EMBL/GenBank/DDBJ databases">
        <title>The miscellaneous mycovirome associated to the plant pathogenic fungus Erysiphe necator.</title>
        <authorList>
            <person name="Rodriguez-Romero J."/>
            <person name="Chiapello M."/>
            <person name="Cordoba L."/>
            <person name="Turina M."/>
            <person name="Ayllon M.A."/>
        </authorList>
    </citation>
    <scope>NUCLEOTIDE SEQUENCE</scope>
    <source>
        <strain evidence="2">PMS7_69</strain>
    </source>
</reference>
<feature type="compositionally biased region" description="Polar residues" evidence="1">
    <location>
        <begin position="259"/>
        <end position="269"/>
    </location>
</feature>
<evidence type="ECO:0000256" key="1">
    <source>
        <dbReference type="SAM" id="MobiDB-lite"/>
    </source>
</evidence>
<feature type="region of interest" description="Disordered" evidence="1">
    <location>
        <begin position="128"/>
        <end position="148"/>
    </location>
</feature>
<accession>A0A8E3Z096</accession>
<dbReference type="Pfam" id="PF25660">
    <property type="entry name" value="CcFV1_CP"/>
    <property type="match status" value="1"/>
</dbReference>
<organism evidence="2">
    <name type="scientific">Erysiphe necator associated polymycovirus 6</name>
    <dbReference type="NCBI Taxonomy" id="2742560"/>
    <lineage>
        <taxon>Viruses</taxon>
        <taxon>Riboviria</taxon>
        <taxon>Riboviria incertae sedis</taxon>
        <taxon>Polymycoviridae</taxon>
        <taxon>Polymycovirus</taxon>
    </lineage>
</organism>
<sequence length="269" mass="28542">MALNDIIPLDLAKRLDVLGVDDFAAIIQAASVGFGPSKLKQGVSAIARGERPDLPSGLGQAKPLHIVAWSFCSDHGQYADTYGMSVARAAELKDQLKRDPEPALAEIRSVVTARLAAKGSQRPVIVVNDGIPGASSSEHPKTRPKQGGVDLKKEIIKNGALYGMYKFTAEDSGRPGNLHFKVRLGGGLYAVFPNKSGAVDAARLCRVNGRGYPPIVDHIAFWREGKNPLFGADIPEKATFDGRLKPGETPPEDPVSVARTASPTATGAQ</sequence>
<feature type="region of interest" description="Disordered" evidence="1">
    <location>
        <begin position="239"/>
        <end position="269"/>
    </location>
</feature>
<evidence type="ECO:0000313" key="2">
    <source>
        <dbReference type="EMBL" id="QKK35423.1"/>
    </source>
</evidence>
<protein>
    <submittedName>
        <fullName evidence="2">Uncharacterized protein</fullName>
    </submittedName>
</protein>
<name>A0A8E3Z096_9VIRU</name>
<proteinExistence type="predicted"/>
<dbReference type="InterPro" id="IPR058041">
    <property type="entry name" value="CcFV1_CP"/>
</dbReference>
<dbReference type="EMBL" id="MN617817">
    <property type="protein sequence ID" value="QKK35423.1"/>
    <property type="molecule type" value="Genomic_RNA"/>
</dbReference>